<gene>
    <name evidence="2" type="ORF">MM415A01576_0011</name>
    <name evidence="1" type="ORF">MM415B00334_0052</name>
</gene>
<name>A0A6M3K467_9ZZZZ</name>
<evidence type="ECO:0000313" key="2">
    <source>
        <dbReference type="EMBL" id="QJA76132.1"/>
    </source>
</evidence>
<evidence type="ECO:0000313" key="1">
    <source>
        <dbReference type="EMBL" id="QJA66799.1"/>
    </source>
</evidence>
<protein>
    <submittedName>
        <fullName evidence="2">Uncharacterized protein</fullName>
    </submittedName>
</protein>
<sequence length="67" mass="7483">MAKLKITSDGTLSGTVITEIVTGAIIENIRIIELNRDPQNPDILVALLRLRRPALEINNIEFAQRDD</sequence>
<dbReference type="AlphaFoldDB" id="A0A6M3K467"/>
<accession>A0A6M3K467</accession>
<proteinExistence type="predicted"/>
<reference evidence="2" key="1">
    <citation type="submission" date="2020-03" db="EMBL/GenBank/DDBJ databases">
        <title>The deep terrestrial virosphere.</title>
        <authorList>
            <person name="Holmfeldt K."/>
            <person name="Nilsson E."/>
            <person name="Simone D."/>
            <person name="Lopez-Fernandez M."/>
            <person name="Wu X."/>
            <person name="de Brujin I."/>
            <person name="Lundin D."/>
            <person name="Andersson A."/>
            <person name="Bertilsson S."/>
            <person name="Dopson M."/>
        </authorList>
    </citation>
    <scope>NUCLEOTIDE SEQUENCE</scope>
    <source>
        <strain evidence="2">MM415A01576</strain>
        <strain evidence="1">MM415B00334</strain>
    </source>
</reference>
<dbReference type="EMBL" id="MT142206">
    <property type="protein sequence ID" value="QJA76132.1"/>
    <property type="molecule type" value="Genomic_DNA"/>
</dbReference>
<organism evidence="2">
    <name type="scientific">viral metagenome</name>
    <dbReference type="NCBI Taxonomy" id="1070528"/>
    <lineage>
        <taxon>unclassified sequences</taxon>
        <taxon>metagenomes</taxon>
        <taxon>organismal metagenomes</taxon>
    </lineage>
</organism>
<dbReference type="EMBL" id="MT141560">
    <property type="protein sequence ID" value="QJA66799.1"/>
    <property type="molecule type" value="Genomic_DNA"/>
</dbReference>